<dbReference type="InterPro" id="IPR038165">
    <property type="entry name" value="FlgT_C_sf"/>
</dbReference>
<dbReference type="SUPFAM" id="SSF56935">
    <property type="entry name" value="Porins"/>
    <property type="match status" value="1"/>
</dbReference>
<dbReference type="Gene3D" id="2.40.160.60">
    <property type="entry name" value="Outer membrane protein transport protein (OMPP1/FadL/TodX)"/>
    <property type="match status" value="1"/>
</dbReference>
<organism evidence="1 2">
    <name type="scientific">candidate division WOR-1 bacterium RIFOXYC12_FULL_54_18</name>
    <dbReference type="NCBI Taxonomy" id="1802584"/>
    <lineage>
        <taxon>Bacteria</taxon>
        <taxon>Bacillati</taxon>
        <taxon>Saganbacteria</taxon>
    </lineage>
</organism>
<evidence type="ECO:0000313" key="1">
    <source>
        <dbReference type="EMBL" id="OGC28096.1"/>
    </source>
</evidence>
<dbReference type="Gene3D" id="2.40.10.410">
    <property type="entry name" value="FlgT, C-terminal domain"/>
    <property type="match status" value="1"/>
</dbReference>
<proteinExistence type="predicted"/>
<gene>
    <name evidence="1" type="ORF">A3K49_03780</name>
</gene>
<protein>
    <submittedName>
        <fullName evidence="1">Uncharacterized protein</fullName>
    </submittedName>
</protein>
<comment type="caution">
    <text evidence="1">The sequence shown here is derived from an EMBL/GenBank/DDBJ whole genome shotgun (WGS) entry which is preliminary data.</text>
</comment>
<name>A0A1F4T686_UNCSA</name>
<dbReference type="Proteomes" id="UP000178602">
    <property type="component" value="Unassembled WGS sequence"/>
</dbReference>
<sequence>MSETIANKLTRKLVDSGRFNVYQKEELFAAQKKAGFPSILEGGNYNYSQIAELLDLRAIVICKVDRKEKEVVKRKSGDSNLGYGWMYGFFFPPLLLMNGSSDKAYTVKVSSYQISLTAIETAKQKIIAQENLTDPGNIEQSIQEIYLTILRNCRVKGQVLDQEDNLIYIDLGKKSGVANGDILELFHTEPLLDEKVKYGELEVVETANDSAVCRIITTQTFDPVRNGDLVEVLPMETMPLLERARRLPKEKTRPLGMGDAFIGEAVGPESIKYNAAGLGQITETAMSLNWSAQYSSANITMPNAGLSYNVKDIYNSYVENPACPSDFSIVVPTERGGLGLNLNVGNLRINNSFFQYDNGGINLSLYAGAAVLPKILFGMGVTYSDRWVGLHNNGSSCEFRGGGIGGQVGILTRPTESLGLGARLEIPATINGRLANSANPTEQDFSFHDPENLGLGLSYKPLDRLVVNIDLLNYYASSIYDVKYGTEYMLTDNISLRLGTGGRFIRLPNLADDPNYPNGYNFRTNLYSAGVGLAFGSLTFDLAGEYEVLREGNVVVYPDFAAGSQSRTLLTGYKDARIKFSTGVKF</sequence>
<accession>A0A1F4T686</accession>
<evidence type="ECO:0000313" key="2">
    <source>
        <dbReference type="Proteomes" id="UP000178602"/>
    </source>
</evidence>
<dbReference type="AlphaFoldDB" id="A0A1F4T686"/>
<reference evidence="1 2" key="1">
    <citation type="journal article" date="2016" name="Nat. Commun.">
        <title>Thousands of microbial genomes shed light on interconnected biogeochemical processes in an aquifer system.</title>
        <authorList>
            <person name="Anantharaman K."/>
            <person name="Brown C.T."/>
            <person name="Hug L.A."/>
            <person name="Sharon I."/>
            <person name="Castelle C.J."/>
            <person name="Probst A.J."/>
            <person name="Thomas B.C."/>
            <person name="Singh A."/>
            <person name="Wilkins M.J."/>
            <person name="Karaoz U."/>
            <person name="Brodie E.L."/>
            <person name="Williams K.H."/>
            <person name="Hubbard S.S."/>
            <person name="Banfield J.F."/>
        </authorList>
    </citation>
    <scope>NUCLEOTIDE SEQUENCE [LARGE SCALE GENOMIC DNA]</scope>
</reference>
<dbReference type="EMBL" id="MEUG01000001">
    <property type="protein sequence ID" value="OGC28096.1"/>
    <property type="molecule type" value="Genomic_DNA"/>
</dbReference>